<sequence>MMPDLLRPLCADEERGDDATVYSCRPRLTHVGWHGVWVDLELPSAGRDLPPVEVRVFEADVQVAHRTIDVEVVPTALPDHGVEFTQWFHADCLATYYGVEPWSEAHWRVVAEQLRAAAQMGVTMVLTPLWTPPLDTAPGSYRPTVQLLDISCDDGVYHFGTDRLERWIRLLEQVGIAGVEVPHLFTQWGARLTPRFRMSVDGEVVDRFGWDTPATDPEYAYFLSSLVPFLKQWFESRIGLDHVVFHVSDEPNEHHLESYRAASDIARPLLEGARTLEALSHPEYIELVDEPVVATDAVLDFRRDGIEPAWVYHCVAQDVGVSNRFIAQESVRTRALGWQLWKFGVKGFLHWGFNFYYGQLSVCPIDPFADTSAGGGFISGDAFIVYPGPDGVVWPSLRHRLVRDAFVDLAAARTAESLLGRSQVLSIIDPDSTLGYDSGWVDSHTWLERRHRLDHAVAEHLRGMGRDRVTLVGARRQTSPWDGINDFGRTGIR</sequence>
<evidence type="ECO:0000313" key="2">
    <source>
        <dbReference type="EMBL" id="EFS91667.1"/>
    </source>
</evidence>
<evidence type="ECO:0000313" key="3">
    <source>
        <dbReference type="Proteomes" id="UP000003179"/>
    </source>
</evidence>
<organism evidence="2 3">
    <name type="scientific">Cutibacterium modestum HL044PA1</name>
    <dbReference type="NCBI Taxonomy" id="765109"/>
    <lineage>
        <taxon>Bacteria</taxon>
        <taxon>Bacillati</taxon>
        <taxon>Actinomycetota</taxon>
        <taxon>Actinomycetes</taxon>
        <taxon>Propionibacteriales</taxon>
        <taxon>Propionibacteriaceae</taxon>
        <taxon>Cutibacterium</taxon>
        <taxon>Cutibacterium modestum</taxon>
    </lineage>
</organism>
<dbReference type="EMBL" id="ADZU01000034">
    <property type="protein sequence ID" value="EFS91667.1"/>
    <property type="molecule type" value="Genomic_DNA"/>
</dbReference>
<keyword evidence="3" id="KW-1185">Reference proteome</keyword>
<feature type="domain" description="Glycoside hydrolase 123 catalytic" evidence="1">
    <location>
        <begin position="87"/>
        <end position="411"/>
    </location>
</feature>
<protein>
    <recommendedName>
        <fullName evidence="1">Glycoside hydrolase 123 catalytic domain-containing protein</fullName>
    </recommendedName>
</protein>
<dbReference type="Proteomes" id="UP000003179">
    <property type="component" value="Unassembled WGS sequence"/>
</dbReference>
<gene>
    <name evidence="2" type="ORF">HMPREF9607_02174</name>
</gene>
<comment type="caution">
    <text evidence="2">The sequence shown here is derived from an EMBL/GenBank/DDBJ whole genome shotgun (WGS) entry which is preliminary data.</text>
</comment>
<reference evidence="2" key="1">
    <citation type="submission" date="2010-08" db="EMBL/GenBank/DDBJ databases">
        <authorList>
            <person name="Weinstock G."/>
            <person name="Sodergren E."/>
            <person name="Clifton S."/>
            <person name="Fulton L."/>
            <person name="Fulton B."/>
            <person name="Courtney L."/>
            <person name="Fronick C."/>
            <person name="Harrison M."/>
            <person name="Strong C."/>
            <person name="Farmer C."/>
            <person name="Delahaunty K."/>
            <person name="Markovic C."/>
            <person name="Hall O."/>
            <person name="Minx P."/>
            <person name="Tomlinson C."/>
            <person name="Mitreva M."/>
            <person name="Hou S."/>
            <person name="Chen J."/>
            <person name="Wollam A."/>
            <person name="Pepin K.H."/>
            <person name="Johnson M."/>
            <person name="Bhonagiri V."/>
            <person name="Zhang X."/>
            <person name="Suruliraj S."/>
            <person name="Warren W."/>
            <person name="Chinwalla A."/>
            <person name="Mardis E.R."/>
            <person name="Wilson R.K."/>
        </authorList>
    </citation>
    <scope>NUCLEOTIDE SEQUENCE [LARGE SCALE GENOMIC DNA]</scope>
    <source>
        <strain evidence="2">HL044PA1</strain>
    </source>
</reference>
<accession>A0ABP2K4A7</accession>
<dbReference type="InterPro" id="IPR025150">
    <property type="entry name" value="GH123_cat"/>
</dbReference>
<name>A0ABP2K4A7_9ACTN</name>
<evidence type="ECO:0000259" key="1">
    <source>
        <dbReference type="Pfam" id="PF13320"/>
    </source>
</evidence>
<dbReference type="Pfam" id="PF13320">
    <property type="entry name" value="GH123_cat"/>
    <property type="match status" value="1"/>
</dbReference>
<proteinExistence type="predicted"/>